<dbReference type="EMBL" id="JAIFZO010000002">
    <property type="protein sequence ID" value="MCX4238417.1"/>
    <property type="molecule type" value="Genomic_DNA"/>
</dbReference>
<sequence length="161" mass="17009">MTDQVRPEEAARALTEIDQRQEQIIRMASLPRWFWGAIAFLTVAFAAVVDTTRGGLVQGMATALFVAGVLTTVGLVAFRSARSAQPHNSLFGPRIMAADLAFAVVIVGVSLAASLTLKASGVSYAATVAASITAVVLVIGGPMYTRYRQGLILANRSGSRR</sequence>
<keyword evidence="1" id="KW-0472">Membrane</keyword>
<keyword evidence="3" id="KW-1185">Reference proteome</keyword>
<evidence type="ECO:0000313" key="3">
    <source>
        <dbReference type="Proteomes" id="UP001165590"/>
    </source>
</evidence>
<protein>
    <submittedName>
        <fullName evidence="2">Uncharacterized protein</fullName>
    </submittedName>
</protein>
<feature type="transmembrane region" description="Helical" evidence="1">
    <location>
        <begin position="30"/>
        <end position="49"/>
    </location>
</feature>
<reference evidence="2" key="1">
    <citation type="journal article" date="2022" name="bioRxiv">
        <title>Discovery and biosynthetic assessment of Streptomyces ortus sp nov. isolated from a deep-sea sponge.</title>
        <authorList>
            <person name="Williams S.E."/>
        </authorList>
    </citation>
    <scope>NUCLEOTIDE SEQUENCE</scope>
    <source>
        <strain evidence="2">A15ISP2-DRY2</strain>
    </source>
</reference>
<dbReference type="RefSeq" id="WP_267030710.1">
    <property type="nucleotide sequence ID" value="NZ_JAIFZO010000002.1"/>
</dbReference>
<feature type="transmembrane region" description="Helical" evidence="1">
    <location>
        <begin position="123"/>
        <end position="144"/>
    </location>
</feature>
<evidence type="ECO:0000313" key="2">
    <source>
        <dbReference type="EMBL" id="MCX4238417.1"/>
    </source>
</evidence>
<accession>A0ABT3VER2</accession>
<proteinExistence type="predicted"/>
<name>A0ABT3VER2_9ACTN</name>
<evidence type="ECO:0000256" key="1">
    <source>
        <dbReference type="SAM" id="Phobius"/>
    </source>
</evidence>
<comment type="caution">
    <text evidence="2">The sequence shown here is derived from an EMBL/GenBank/DDBJ whole genome shotgun (WGS) entry which is preliminary data.</text>
</comment>
<gene>
    <name evidence="2" type="ORF">K3769_37735</name>
</gene>
<feature type="transmembrane region" description="Helical" evidence="1">
    <location>
        <begin position="98"/>
        <end position="117"/>
    </location>
</feature>
<feature type="transmembrane region" description="Helical" evidence="1">
    <location>
        <begin position="55"/>
        <end position="78"/>
    </location>
</feature>
<keyword evidence="1" id="KW-1133">Transmembrane helix</keyword>
<keyword evidence="1" id="KW-0812">Transmembrane</keyword>
<dbReference type="Proteomes" id="UP001165590">
    <property type="component" value="Unassembled WGS sequence"/>
</dbReference>
<organism evidence="2 3">
    <name type="scientific">Streptomyces ortus</name>
    <dbReference type="NCBI Taxonomy" id="2867268"/>
    <lineage>
        <taxon>Bacteria</taxon>
        <taxon>Bacillati</taxon>
        <taxon>Actinomycetota</taxon>
        <taxon>Actinomycetes</taxon>
        <taxon>Kitasatosporales</taxon>
        <taxon>Streptomycetaceae</taxon>
        <taxon>Streptomyces</taxon>
    </lineage>
</organism>